<gene>
    <name evidence="1" type="ORF">SAMN02910290_00138</name>
</gene>
<proteinExistence type="predicted"/>
<dbReference type="EMBL" id="FOTG01000002">
    <property type="protein sequence ID" value="SFL03540.1"/>
    <property type="molecule type" value="Genomic_DNA"/>
</dbReference>
<sequence length="100" mass="11183">MKGIKKYWAILVLLGVLALGLLGTYAYYQCGYKLTTSDVKRIAYQNAGLTSEDVKSQEFVKKRSGLAATYVIKLETTTKSYAYTINASSGSIIERHYKKK</sequence>
<organism evidence="1 2">
    <name type="scientific">Streptococcus equinus JB1</name>
    <dbReference type="NCBI Taxonomy" id="1294274"/>
    <lineage>
        <taxon>Bacteria</taxon>
        <taxon>Bacillati</taxon>
        <taxon>Bacillota</taxon>
        <taxon>Bacilli</taxon>
        <taxon>Lactobacillales</taxon>
        <taxon>Streptococcaceae</taxon>
        <taxon>Streptococcus</taxon>
    </lineage>
</organism>
<evidence type="ECO:0000313" key="2">
    <source>
        <dbReference type="Proteomes" id="UP000182793"/>
    </source>
</evidence>
<name>A0A1I4EEX7_STREI</name>
<dbReference type="Gene3D" id="3.10.450.40">
    <property type="match status" value="1"/>
</dbReference>
<dbReference type="RefSeq" id="WP_074799038.1">
    <property type="nucleotide sequence ID" value="NZ_FOTG01000002.1"/>
</dbReference>
<comment type="caution">
    <text evidence="1">The sequence shown here is derived from an EMBL/GenBank/DDBJ whole genome shotgun (WGS) entry which is preliminary data.</text>
</comment>
<protein>
    <recommendedName>
        <fullName evidence="3">PepSY domain-containing protein</fullName>
    </recommendedName>
</protein>
<reference evidence="1 2" key="1">
    <citation type="submission" date="2016-10" db="EMBL/GenBank/DDBJ databases">
        <authorList>
            <person name="Varghese N."/>
            <person name="Submissions S."/>
        </authorList>
    </citation>
    <scope>NUCLEOTIDE SEQUENCE [LARGE SCALE GENOMIC DNA]</scope>
    <source>
        <strain evidence="1 2">JB1</strain>
    </source>
</reference>
<accession>A0A1I4EEX7</accession>
<evidence type="ECO:0000313" key="1">
    <source>
        <dbReference type="EMBL" id="SFL03540.1"/>
    </source>
</evidence>
<dbReference type="Proteomes" id="UP000182793">
    <property type="component" value="Unassembled WGS sequence"/>
</dbReference>
<keyword evidence="2" id="KW-1185">Reference proteome</keyword>
<evidence type="ECO:0008006" key="3">
    <source>
        <dbReference type="Google" id="ProtNLM"/>
    </source>
</evidence>